<evidence type="ECO:0000256" key="3">
    <source>
        <dbReference type="ARBA" id="ARBA00022448"/>
    </source>
</evidence>
<dbReference type="InParanoid" id="A0A146G5Y0"/>
<reference evidence="10" key="1">
    <citation type="journal article" date="2017" name="Genome Announc.">
        <title>Draft Genome Sequence of Terrimicrobium sacchariphilum NM-5T, a Facultative Anaerobic Soil Bacterium of the Class Spartobacteria.</title>
        <authorList>
            <person name="Qiu Y.L."/>
            <person name="Tourlousse D.M."/>
            <person name="Matsuura N."/>
            <person name="Ohashi A."/>
            <person name="Sekiguchi Y."/>
        </authorList>
    </citation>
    <scope>NUCLEOTIDE SEQUENCE [LARGE SCALE GENOMIC DNA]</scope>
    <source>
        <strain evidence="10">NM-5</strain>
    </source>
</reference>
<comment type="similarity">
    <text evidence="2">Belongs to the autoinducer-2 exporter (AI-2E) (TC 2.A.86) family.</text>
</comment>
<comment type="subcellular location">
    <subcellularLocation>
        <location evidence="1">Cell membrane</location>
        <topology evidence="1">Multi-pass membrane protein</topology>
    </subcellularLocation>
</comment>
<feature type="transmembrane region" description="Helical" evidence="8">
    <location>
        <begin position="251"/>
        <end position="268"/>
    </location>
</feature>
<feature type="transmembrane region" description="Helical" evidence="8">
    <location>
        <begin position="274"/>
        <end position="301"/>
    </location>
</feature>
<evidence type="ECO:0000256" key="1">
    <source>
        <dbReference type="ARBA" id="ARBA00004651"/>
    </source>
</evidence>
<dbReference type="GO" id="GO:0055085">
    <property type="term" value="P:transmembrane transport"/>
    <property type="evidence" value="ECO:0007669"/>
    <property type="project" value="TreeGrafter"/>
</dbReference>
<keyword evidence="4" id="KW-1003">Cell membrane</keyword>
<dbReference type="PANTHER" id="PTHR21716">
    <property type="entry name" value="TRANSMEMBRANE PROTEIN"/>
    <property type="match status" value="1"/>
</dbReference>
<evidence type="ECO:0000256" key="6">
    <source>
        <dbReference type="ARBA" id="ARBA00022989"/>
    </source>
</evidence>
<evidence type="ECO:0000313" key="9">
    <source>
        <dbReference type="EMBL" id="GAT33179.1"/>
    </source>
</evidence>
<keyword evidence="6 8" id="KW-1133">Transmembrane helix</keyword>
<sequence length="406" mass="44322">MVPSLFQKKTLWAAITAFSCVVIFAVIAFAGWLIVSAISYLQPVLIPIAISAILAFLLDPVVRLLEKWRFSRTWAVLTVFFAFVLIGATVILGIVPTVSHQAGVLAKNMPAYTAKAQALFNQTLEQVKRLSEKPWLQKQTDPETPVDPITSYISTTVDNGIGWLQKEVPNMAVATGGFLHRSVGGFLGVFGFLLSLVLVPIFLFFFLKEGRAISKNWSNYLPLRASPLKSEIVSLFTEINRYLINFFRGQLLVSLIDGALIAICLLVVRLEFALVIGLFVGILGLIPYLGVIICWIPAVIIAAAQFGDWGHPLAVTIIFITVNQLDGLFIAPKIVGESVGLHPLTVIISVLAWSLILGGLLGALLAVPLTASIKVLLKRYFWDRPAAPETWQLEPETPEAPPASPA</sequence>
<feature type="transmembrane region" description="Helical" evidence="8">
    <location>
        <begin position="74"/>
        <end position="95"/>
    </location>
</feature>
<feature type="transmembrane region" description="Helical" evidence="8">
    <location>
        <begin position="40"/>
        <end position="62"/>
    </location>
</feature>
<keyword evidence="3" id="KW-0813">Transport</keyword>
<evidence type="ECO:0000313" key="10">
    <source>
        <dbReference type="Proteomes" id="UP000076023"/>
    </source>
</evidence>
<dbReference type="PANTHER" id="PTHR21716:SF53">
    <property type="entry name" value="PERMEASE PERM-RELATED"/>
    <property type="match status" value="1"/>
</dbReference>
<dbReference type="OrthoDB" id="9793390at2"/>
<evidence type="ECO:0000256" key="7">
    <source>
        <dbReference type="ARBA" id="ARBA00023136"/>
    </source>
</evidence>
<comment type="caution">
    <text evidence="9">The sequence shown here is derived from an EMBL/GenBank/DDBJ whole genome shotgun (WGS) entry which is preliminary data.</text>
</comment>
<gene>
    <name evidence="9" type="ORF">TSACC_21589</name>
</gene>
<organism evidence="9 10">
    <name type="scientific">Terrimicrobium sacchariphilum</name>
    <dbReference type="NCBI Taxonomy" id="690879"/>
    <lineage>
        <taxon>Bacteria</taxon>
        <taxon>Pseudomonadati</taxon>
        <taxon>Verrucomicrobiota</taxon>
        <taxon>Terrimicrobiia</taxon>
        <taxon>Terrimicrobiales</taxon>
        <taxon>Terrimicrobiaceae</taxon>
        <taxon>Terrimicrobium</taxon>
    </lineage>
</organism>
<dbReference type="InterPro" id="IPR002549">
    <property type="entry name" value="AI-2E-like"/>
</dbReference>
<dbReference type="GO" id="GO:0005886">
    <property type="term" value="C:plasma membrane"/>
    <property type="evidence" value="ECO:0007669"/>
    <property type="project" value="UniProtKB-SubCell"/>
</dbReference>
<evidence type="ECO:0000256" key="8">
    <source>
        <dbReference type="SAM" id="Phobius"/>
    </source>
</evidence>
<dbReference type="STRING" id="690879.TSACC_21589"/>
<dbReference type="Proteomes" id="UP000076023">
    <property type="component" value="Unassembled WGS sequence"/>
</dbReference>
<keyword evidence="7 8" id="KW-0472">Membrane</keyword>
<evidence type="ECO:0000256" key="2">
    <source>
        <dbReference type="ARBA" id="ARBA00009773"/>
    </source>
</evidence>
<dbReference type="EMBL" id="BDCO01000002">
    <property type="protein sequence ID" value="GAT33179.1"/>
    <property type="molecule type" value="Genomic_DNA"/>
</dbReference>
<keyword evidence="5 8" id="KW-0812">Transmembrane</keyword>
<accession>A0A146G5Y0</accession>
<dbReference type="AlphaFoldDB" id="A0A146G5Y0"/>
<proteinExistence type="inferred from homology"/>
<evidence type="ECO:0000256" key="4">
    <source>
        <dbReference type="ARBA" id="ARBA00022475"/>
    </source>
</evidence>
<keyword evidence="10" id="KW-1185">Reference proteome</keyword>
<feature type="transmembrane region" description="Helical" evidence="8">
    <location>
        <begin position="186"/>
        <end position="207"/>
    </location>
</feature>
<feature type="transmembrane region" description="Helical" evidence="8">
    <location>
        <begin position="12"/>
        <end position="34"/>
    </location>
</feature>
<dbReference type="RefSeq" id="WP_075078943.1">
    <property type="nucleotide sequence ID" value="NZ_BDCO01000002.1"/>
</dbReference>
<dbReference type="Pfam" id="PF01594">
    <property type="entry name" value="AI-2E_transport"/>
    <property type="match status" value="1"/>
</dbReference>
<evidence type="ECO:0000256" key="5">
    <source>
        <dbReference type="ARBA" id="ARBA00022692"/>
    </source>
</evidence>
<name>A0A146G5Y0_TERSA</name>
<dbReference type="FunCoup" id="A0A146G5Y0">
    <property type="interactions" value="159"/>
</dbReference>
<feature type="transmembrane region" description="Helical" evidence="8">
    <location>
        <begin position="313"/>
        <end position="332"/>
    </location>
</feature>
<protein>
    <submittedName>
        <fullName evidence="9">Predicted PurR-regulated permease PerM</fullName>
    </submittedName>
</protein>
<feature type="transmembrane region" description="Helical" evidence="8">
    <location>
        <begin position="344"/>
        <end position="369"/>
    </location>
</feature>